<accession>A0A1M6MDS8</accession>
<dbReference type="EMBL" id="FQYX01000040">
    <property type="protein sequence ID" value="SHJ81473.1"/>
    <property type="molecule type" value="Genomic_DNA"/>
</dbReference>
<name>A0A1M6MDS8_9FLAO</name>
<sequence length="71" mass="7925">MQFTDEVNWKLSDFMVAAALLFGTSLLCELVLRTIQRKRTQLVLCFSLVLVFLIVWAELAVGVFGTPFAGS</sequence>
<dbReference type="Proteomes" id="UP000184231">
    <property type="component" value="Unassembled WGS sequence"/>
</dbReference>
<protein>
    <submittedName>
        <fullName evidence="2">Uncharacterized protein</fullName>
    </submittedName>
</protein>
<reference evidence="2 3" key="1">
    <citation type="submission" date="2016-11" db="EMBL/GenBank/DDBJ databases">
        <authorList>
            <person name="Jaros S."/>
            <person name="Januszkiewicz K."/>
            <person name="Wedrychowicz H."/>
        </authorList>
    </citation>
    <scope>NUCLEOTIDE SEQUENCE [LARGE SCALE GENOMIC DNA]</scope>
    <source>
        <strain evidence="2 3">CGMCC 1.8863</strain>
    </source>
</reference>
<gene>
    <name evidence="2" type="ORF">SAMN04487911_14021</name>
</gene>
<keyword evidence="1" id="KW-1133">Transmembrane helix</keyword>
<dbReference type="AlphaFoldDB" id="A0A1M6MDS8"/>
<evidence type="ECO:0000313" key="2">
    <source>
        <dbReference type="EMBL" id="SHJ81473.1"/>
    </source>
</evidence>
<proteinExistence type="predicted"/>
<evidence type="ECO:0000256" key="1">
    <source>
        <dbReference type="SAM" id="Phobius"/>
    </source>
</evidence>
<feature type="transmembrane region" description="Helical" evidence="1">
    <location>
        <begin position="14"/>
        <end position="32"/>
    </location>
</feature>
<keyword evidence="1" id="KW-0472">Membrane</keyword>
<organism evidence="2 3">
    <name type="scientific">Arenibacter nanhaiticus</name>
    <dbReference type="NCBI Taxonomy" id="558155"/>
    <lineage>
        <taxon>Bacteria</taxon>
        <taxon>Pseudomonadati</taxon>
        <taxon>Bacteroidota</taxon>
        <taxon>Flavobacteriia</taxon>
        <taxon>Flavobacteriales</taxon>
        <taxon>Flavobacteriaceae</taxon>
        <taxon>Arenibacter</taxon>
    </lineage>
</organism>
<keyword evidence="3" id="KW-1185">Reference proteome</keyword>
<evidence type="ECO:0000313" key="3">
    <source>
        <dbReference type="Proteomes" id="UP000184231"/>
    </source>
</evidence>
<feature type="transmembrane region" description="Helical" evidence="1">
    <location>
        <begin position="44"/>
        <end position="65"/>
    </location>
</feature>
<keyword evidence="1" id="KW-0812">Transmembrane</keyword>